<protein>
    <submittedName>
        <fullName evidence="2">Uncharacterized protein</fullName>
    </submittedName>
</protein>
<dbReference type="Proteomes" id="UP000264353">
    <property type="component" value="Chromosome A9"/>
</dbReference>
<feature type="transmembrane region" description="Helical" evidence="1">
    <location>
        <begin position="113"/>
        <end position="132"/>
    </location>
</feature>
<evidence type="ECO:0000256" key="1">
    <source>
        <dbReference type="SAM" id="Phobius"/>
    </source>
</evidence>
<evidence type="ECO:0000313" key="3">
    <source>
        <dbReference type="Proteomes" id="UP000264353"/>
    </source>
</evidence>
<name>A0A397XWZ6_BRACM</name>
<dbReference type="EMBL" id="CM010636">
    <property type="protein sequence ID" value="RID45088.1"/>
    <property type="molecule type" value="Genomic_DNA"/>
</dbReference>
<gene>
    <name evidence="2" type="ORF">BRARA_I01841</name>
</gene>
<organism evidence="2 3">
    <name type="scientific">Brassica campestris</name>
    <name type="common">Field mustard</name>
    <dbReference type="NCBI Taxonomy" id="3711"/>
    <lineage>
        <taxon>Eukaryota</taxon>
        <taxon>Viridiplantae</taxon>
        <taxon>Streptophyta</taxon>
        <taxon>Embryophyta</taxon>
        <taxon>Tracheophyta</taxon>
        <taxon>Spermatophyta</taxon>
        <taxon>Magnoliopsida</taxon>
        <taxon>eudicotyledons</taxon>
        <taxon>Gunneridae</taxon>
        <taxon>Pentapetalae</taxon>
        <taxon>rosids</taxon>
        <taxon>malvids</taxon>
        <taxon>Brassicales</taxon>
        <taxon>Brassicaceae</taxon>
        <taxon>Brassiceae</taxon>
        <taxon>Brassica</taxon>
    </lineage>
</organism>
<sequence>MSLRWNKQKTGRLSRFMSELQHSPKRGGIMVVETGFPTSLIHLFVKNRDRLKKSSSRTKRILRQIQTAPNASLPVTTDAILEKPVRSKIDNVRFVDGGLTAEHNKRTTSDNNVCGAFALMALKVFIVAVLAFSTKKKLTMGITLSALALLLTEIIAARVLTRFKLCNSDVRKEKSVVSVHDKNVNEKIETCDDSTEPMKTEPIAVTEDSNSKILRIRDLLLPDEKSTSKSSKLKSKILKKLRSYKKKNKTMKIKEETLTDVSSLVSEDNSEIIESEREDDVKSSQPLIESRGDNMNGIVVIVIVLTGLLSGKVVAIGLTLSCLYLGFGAAKKSGLCI</sequence>
<accession>A0A397XWZ6</accession>
<feature type="transmembrane region" description="Helical" evidence="1">
    <location>
        <begin position="298"/>
        <end position="327"/>
    </location>
</feature>
<keyword evidence="1" id="KW-0812">Transmembrane</keyword>
<proteinExistence type="predicted"/>
<keyword evidence="1" id="KW-0472">Membrane</keyword>
<dbReference type="PANTHER" id="PTHR36381">
    <property type="entry name" value="ETHYLENE-REGULATED TRANSCRIPT 2 (ERT2)"/>
    <property type="match status" value="1"/>
</dbReference>
<evidence type="ECO:0000313" key="2">
    <source>
        <dbReference type="EMBL" id="RID45088.1"/>
    </source>
</evidence>
<dbReference type="AlphaFoldDB" id="A0A397XWZ6"/>
<keyword evidence="1" id="KW-1133">Transmembrane helix</keyword>
<reference evidence="2 3" key="1">
    <citation type="submission" date="2018-06" db="EMBL/GenBank/DDBJ databases">
        <title>WGS assembly of Brassica rapa FPsc.</title>
        <authorList>
            <person name="Bowman J."/>
            <person name="Kohchi T."/>
            <person name="Yamato K."/>
            <person name="Jenkins J."/>
            <person name="Shu S."/>
            <person name="Ishizaki K."/>
            <person name="Yamaoka S."/>
            <person name="Nishihama R."/>
            <person name="Nakamura Y."/>
            <person name="Berger F."/>
            <person name="Adam C."/>
            <person name="Aki S."/>
            <person name="Althoff F."/>
            <person name="Araki T."/>
            <person name="Arteaga-Vazquez M."/>
            <person name="Balasubrmanian S."/>
            <person name="Bauer D."/>
            <person name="Boehm C."/>
            <person name="Briginshaw L."/>
            <person name="Caballero-Perez J."/>
            <person name="Catarino B."/>
            <person name="Chen F."/>
            <person name="Chiyoda S."/>
            <person name="Chovatia M."/>
            <person name="Davies K."/>
            <person name="Delmans M."/>
            <person name="Demura T."/>
            <person name="Dierschke T."/>
            <person name="Dolan L."/>
            <person name="Dorantes-Acosta A."/>
            <person name="Eklund D."/>
            <person name="Florent S."/>
            <person name="Flores-Sandoval E."/>
            <person name="Fujiyama A."/>
            <person name="Fukuzawa H."/>
            <person name="Galik B."/>
            <person name="Grimanelli D."/>
            <person name="Grimwood J."/>
            <person name="Grossniklaus U."/>
            <person name="Hamada T."/>
            <person name="Haseloff J."/>
            <person name="Hetherington A."/>
            <person name="Higo A."/>
            <person name="Hirakawa Y."/>
            <person name="Hundley H."/>
            <person name="Ikeda Y."/>
            <person name="Inoue K."/>
            <person name="Inoue S."/>
            <person name="Ishida S."/>
            <person name="Jia Q."/>
            <person name="Kakita M."/>
            <person name="Kanazawa T."/>
            <person name="Kawai Y."/>
            <person name="Kawashima T."/>
            <person name="Kennedy M."/>
            <person name="Kinose K."/>
            <person name="Kinoshita T."/>
            <person name="Kohara Y."/>
            <person name="Koide E."/>
            <person name="Komatsu K."/>
            <person name="Kopischke S."/>
            <person name="Kubo M."/>
            <person name="Kyozuka J."/>
            <person name="Lagercrantz U."/>
            <person name="Lin S."/>
            <person name="Lindquist E."/>
            <person name="Lipzen A."/>
            <person name="Lu C."/>
            <person name="Luna E."/>
            <person name="Martienssen R."/>
            <person name="Minamino N."/>
            <person name="Mizutani M."/>
            <person name="Mizutani M."/>
            <person name="Mochizuki N."/>
            <person name="Monte I."/>
            <person name="Mosher R."/>
            <person name="Nagasaki H."/>
            <person name="Nakagami H."/>
            <person name="Naramoto S."/>
            <person name="Nishitani K."/>
            <person name="Ohtani M."/>
            <person name="Okamoto T."/>
            <person name="Okumura M."/>
            <person name="Phillips J."/>
            <person name="Pollak B."/>
            <person name="Reinders A."/>
            <person name="Roevekamp M."/>
            <person name="Sano R."/>
            <person name="Sawa S."/>
            <person name="Schmid M."/>
            <person name="Shirakawa M."/>
            <person name="Solano R."/>
            <person name="Spunde A."/>
            <person name="Suetsugu N."/>
            <person name="Sugano S."/>
            <person name="Sugiyama A."/>
            <person name="Sun R."/>
            <person name="Suzuki Y."/>
            <person name="Takenaka M."/>
            <person name="Takezawa D."/>
            <person name="Tomogane H."/>
            <person name="Tsuzuki M."/>
            <person name="Ueda T."/>
            <person name="Umeda M."/>
            <person name="Ward J."/>
            <person name="Watanabe Y."/>
            <person name="Yazaki K."/>
            <person name="Yokoyama R."/>
            <person name="Yoshitake Y."/>
            <person name="Yotsui I."/>
            <person name="Zachgo S."/>
            <person name="Schmutz J."/>
        </authorList>
    </citation>
    <scope>NUCLEOTIDE SEQUENCE [LARGE SCALE GENOMIC DNA]</scope>
    <source>
        <strain evidence="3">cv. B-3</strain>
    </source>
</reference>
<feature type="transmembrane region" description="Helical" evidence="1">
    <location>
        <begin position="138"/>
        <end position="161"/>
    </location>
</feature>
<dbReference type="PANTHER" id="PTHR36381:SF5">
    <property type="entry name" value="ETHYLENE-REGULATED NUCLEAR PROTEIN ERT2-LIKE PROTEIN"/>
    <property type="match status" value="1"/>
</dbReference>